<evidence type="ECO:0000256" key="6">
    <source>
        <dbReference type="ARBA" id="ARBA00038076"/>
    </source>
</evidence>
<evidence type="ECO:0000259" key="9">
    <source>
        <dbReference type="Pfam" id="PF02687"/>
    </source>
</evidence>
<feature type="domain" description="MacB-like periplasmic core" evidence="10">
    <location>
        <begin position="19"/>
        <end position="289"/>
    </location>
</feature>
<dbReference type="PANTHER" id="PTHR30572">
    <property type="entry name" value="MEMBRANE COMPONENT OF TRANSPORTER-RELATED"/>
    <property type="match status" value="1"/>
</dbReference>
<organism evidence="11 12">
    <name type="scientific">Streptomyces polyrhachis</name>
    <dbReference type="NCBI Taxonomy" id="1282885"/>
    <lineage>
        <taxon>Bacteria</taxon>
        <taxon>Bacillati</taxon>
        <taxon>Actinomycetota</taxon>
        <taxon>Actinomycetes</taxon>
        <taxon>Kitasatosporales</taxon>
        <taxon>Streptomycetaceae</taxon>
        <taxon>Streptomyces</taxon>
    </lineage>
</organism>
<feature type="transmembrane region" description="Helical" evidence="8">
    <location>
        <begin position="439"/>
        <end position="463"/>
    </location>
</feature>
<name>A0ABW2GC70_9ACTN</name>
<evidence type="ECO:0000256" key="5">
    <source>
        <dbReference type="ARBA" id="ARBA00023136"/>
    </source>
</evidence>
<feature type="transmembrane region" description="Helical" evidence="8">
    <location>
        <begin position="323"/>
        <end position="344"/>
    </location>
</feature>
<proteinExistence type="inferred from homology"/>
<evidence type="ECO:0000313" key="11">
    <source>
        <dbReference type="EMBL" id="MFC7217291.1"/>
    </source>
</evidence>
<protein>
    <submittedName>
        <fullName evidence="11">ABC transporter permease</fullName>
    </submittedName>
</protein>
<evidence type="ECO:0000256" key="3">
    <source>
        <dbReference type="ARBA" id="ARBA00022692"/>
    </source>
</evidence>
<evidence type="ECO:0000313" key="12">
    <source>
        <dbReference type="Proteomes" id="UP001596413"/>
    </source>
</evidence>
<evidence type="ECO:0000256" key="2">
    <source>
        <dbReference type="ARBA" id="ARBA00022475"/>
    </source>
</evidence>
<evidence type="ECO:0000256" key="7">
    <source>
        <dbReference type="SAM" id="MobiDB-lite"/>
    </source>
</evidence>
<dbReference type="Pfam" id="PF02687">
    <property type="entry name" value="FtsX"/>
    <property type="match status" value="1"/>
</dbReference>
<dbReference type="PANTHER" id="PTHR30572:SF4">
    <property type="entry name" value="ABC TRANSPORTER PERMEASE YTRF"/>
    <property type="match status" value="1"/>
</dbReference>
<comment type="subcellular location">
    <subcellularLocation>
        <location evidence="1">Cell membrane</location>
        <topology evidence="1">Multi-pass membrane protein</topology>
    </subcellularLocation>
</comment>
<feature type="domain" description="ABC3 transporter permease C-terminal" evidence="9">
    <location>
        <begin position="325"/>
        <end position="454"/>
    </location>
</feature>
<evidence type="ECO:0000256" key="1">
    <source>
        <dbReference type="ARBA" id="ARBA00004651"/>
    </source>
</evidence>
<evidence type="ECO:0000256" key="4">
    <source>
        <dbReference type="ARBA" id="ARBA00022989"/>
    </source>
</evidence>
<dbReference type="InterPro" id="IPR050250">
    <property type="entry name" value="Macrolide_Exporter_MacB"/>
</dbReference>
<evidence type="ECO:0000256" key="8">
    <source>
        <dbReference type="SAM" id="Phobius"/>
    </source>
</evidence>
<keyword evidence="12" id="KW-1185">Reference proteome</keyword>
<keyword evidence="4 8" id="KW-1133">Transmembrane helix</keyword>
<keyword evidence="5 8" id="KW-0472">Membrane</keyword>
<dbReference type="RefSeq" id="WP_386411868.1">
    <property type="nucleotide sequence ID" value="NZ_JBHSZO010000004.1"/>
</dbReference>
<feature type="region of interest" description="Disordered" evidence="7">
    <location>
        <begin position="139"/>
        <end position="162"/>
    </location>
</feature>
<reference evidence="12" key="1">
    <citation type="journal article" date="2019" name="Int. J. Syst. Evol. Microbiol.">
        <title>The Global Catalogue of Microorganisms (GCM) 10K type strain sequencing project: providing services to taxonomists for standard genome sequencing and annotation.</title>
        <authorList>
            <consortium name="The Broad Institute Genomics Platform"/>
            <consortium name="The Broad Institute Genome Sequencing Center for Infectious Disease"/>
            <person name="Wu L."/>
            <person name="Ma J."/>
        </authorList>
    </citation>
    <scope>NUCLEOTIDE SEQUENCE [LARGE SCALE GENOMIC DNA]</scope>
    <source>
        <strain evidence="12">CGMCC 1.13681</strain>
    </source>
</reference>
<evidence type="ECO:0000259" key="10">
    <source>
        <dbReference type="Pfam" id="PF12704"/>
    </source>
</evidence>
<dbReference type="EMBL" id="JBHSZO010000004">
    <property type="protein sequence ID" value="MFC7217291.1"/>
    <property type="molecule type" value="Genomic_DNA"/>
</dbReference>
<comment type="caution">
    <text evidence="11">The sequence shown here is derived from an EMBL/GenBank/DDBJ whole genome shotgun (WGS) entry which is preliminary data.</text>
</comment>
<dbReference type="InterPro" id="IPR003838">
    <property type="entry name" value="ABC3_permease_C"/>
</dbReference>
<comment type="similarity">
    <text evidence="6">Belongs to the ABC-4 integral membrane protein family.</text>
</comment>
<dbReference type="Pfam" id="PF12704">
    <property type="entry name" value="MacB_PCD"/>
    <property type="match status" value="1"/>
</dbReference>
<feature type="compositionally biased region" description="Gly residues" evidence="7">
    <location>
        <begin position="68"/>
        <end position="84"/>
    </location>
</feature>
<gene>
    <name evidence="11" type="ORF">ACFQLX_03770</name>
</gene>
<accession>A0ABW2GC70</accession>
<keyword evidence="2" id="KW-1003">Cell membrane</keyword>
<dbReference type="Proteomes" id="UP001596413">
    <property type="component" value="Unassembled WGS sequence"/>
</dbReference>
<feature type="transmembrane region" description="Helical" evidence="8">
    <location>
        <begin position="372"/>
        <end position="394"/>
    </location>
</feature>
<dbReference type="InterPro" id="IPR025857">
    <property type="entry name" value="MacB_PCD"/>
</dbReference>
<keyword evidence="3 8" id="KW-0812">Transmembrane</keyword>
<sequence>MFFTYLRRELRRRRKAAAVIASGLALGIGLVIVVSSVSAGMREAQDQVLHSLYGVGTDITVTKEQAEEGGGGPRRFTIGGGKDGGTTTRTDDNLMPVGGFDKLDADVVDAIRGQDGVATAVGALALNDVTFKGEFKPGEIQGVPQGKPGEKPQGRQFVQGGGADVDVDSFTVTGVDTGEQSVGPLSSSKVTAGTGFTAGDTDALKAIVDSAYAKDKGLKVGETLTIKGKKFEVTGIATADTGAATSQVYIPLKRAQTLADVDMKDKVSTVYVKADSSEQIGAVKKAIDASIDGATVTSSADLAEQVSGNLSTASNLADNIGRWLSVAVLAAAFLVAGLLTMSAVSRRVREFGTLKAVGWRSGRVVRQVMGEALVNGLIGGALGIALGVGGAYLVTALAPKLTAGVAATERGPGGPAARALESAGDQIEIALRAPVTLNVIVLAVALAAAGGLIAGCFGGWRAARLRPADALRRIA</sequence>
<feature type="region of interest" description="Disordered" evidence="7">
    <location>
        <begin position="65"/>
        <end position="93"/>
    </location>
</feature>